<keyword evidence="2" id="KW-1185">Reference proteome</keyword>
<evidence type="ECO:0000313" key="1">
    <source>
        <dbReference type="EMBL" id="KAA8567057.1"/>
    </source>
</evidence>
<evidence type="ECO:0000313" key="2">
    <source>
        <dbReference type="Proteomes" id="UP000322873"/>
    </source>
</evidence>
<dbReference type="Proteomes" id="UP000322873">
    <property type="component" value="Unassembled WGS sequence"/>
</dbReference>
<name>A0A5M9JE68_MONFR</name>
<reference evidence="1 2" key="1">
    <citation type="submission" date="2019-06" db="EMBL/GenBank/DDBJ databases">
        <title>Genome Sequence of the Brown Rot Fungal Pathogen Monilinia fructicola.</title>
        <authorList>
            <person name="De Miccolis Angelini R.M."/>
            <person name="Landi L."/>
            <person name="Abate D."/>
            <person name="Pollastro S."/>
            <person name="Romanazzi G."/>
            <person name="Faretra F."/>
        </authorList>
    </citation>
    <scope>NUCLEOTIDE SEQUENCE [LARGE SCALE GENOMIC DNA]</scope>
    <source>
        <strain evidence="1 2">Mfrc123</strain>
    </source>
</reference>
<accession>A0A5M9JE68</accession>
<protein>
    <submittedName>
        <fullName evidence="1">Uncharacterized protein</fullName>
    </submittedName>
</protein>
<comment type="caution">
    <text evidence="1">The sequence shown here is derived from an EMBL/GenBank/DDBJ whole genome shotgun (WGS) entry which is preliminary data.</text>
</comment>
<organism evidence="1 2">
    <name type="scientific">Monilinia fructicola</name>
    <name type="common">Brown rot fungus</name>
    <name type="synonym">Ciboria fructicola</name>
    <dbReference type="NCBI Taxonomy" id="38448"/>
    <lineage>
        <taxon>Eukaryota</taxon>
        <taxon>Fungi</taxon>
        <taxon>Dikarya</taxon>
        <taxon>Ascomycota</taxon>
        <taxon>Pezizomycotina</taxon>
        <taxon>Leotiomycetes</taxon>
        <taxon>Helotiales</taxon>
        <taxon>Sclerotiniaceae</taxon>
        <taxon>Monilinia</taxon>
    </lineage>
</organism>
<proteinExistence type="predicted"/>
<sequence>MMRMRMGFQMEIKIERSHYIYVRISLPLSACPKTHTKLRITTKKTASHLVTDRQTRNENAISSMEAMHLIGHCCQTFWYKFWKIGNCWTCRITVGLLFFG</sequence>
<dbReference type="EMBL" id="VICG01000011">
    <property type="protein sequence ID" value="KAA8567057.1"/>
    <property type="molecule type" value="Genomic_DNA"/>
</dbReference>
<dbReference type="AlphaFoldDB" id="A0A5M9JE68"/>
<gene>
    <name evidence="1" type="ORF">EYC84_010135</name>
</gene>